<proteinExistence type="predicted"/>
<feature type="region of interest" description="Disordered" evidence="2">
    <location>
        <begin position="1"/>
        <end position="20"/>
    </location>
</feature>
<dbReference type="EMBL" id="JACIFP010000001">
    <property type="protein sequence ID" value="MBB4135908.1"/>
    <property type="molecule type" value="Genomic_DNA"/>
</dbReference>
<dbReference type="Gene3D" id="2.60.40.1240">
    <property type="match status" value="1"/>
</dbReference>
<feature type="region of interest" description="Disordered" evidence="2">
    <location>
        <begin position="29"/>
        <end position="52"/>
    </location>
</feature>
<dbReference type="RefSeq" id="WP_246371747.1">
    <property type="nucleotide sequence ID" value="NZ_BAABHL010000040.1"/>
</dbReference>
<keyword evidence="3" id="KW-1133">Transmembrane helix</keyword>
<feature type="transmembrane region" description="Helical" evidence="3">
    <location>
        <begin position="59"/>
        <end position="75"/>
    </location>
</feature>
<feature type="compositionally biased region" description="Polar residues" evidence="2">
    <location>
        <begin position="1"/>
        <end position="15"/>
    </location>
</feature>
<evidence type="ECO:0000313" key="6">
    <source>
        <dbReference type="Proteomes" id="UP000551501"/>
    </source>
</evidence>
<dbReference type="Proteomes" id="UP000551501">
    <property type="component" value="Unassembled WGS sequence"/>
</dbReference>
<feature type="compositionally biased region" description="Low complexity" evidence="2">
    <location>
        <begin position="29"/>
        <end position="48"/>
    </location>
</feature>
<feature type="compositionally biased region" description="Polar residues" evidence="2">
    <location>
        <begin position="145"/>
        <end position="156"/>
    </location>
</feature>
<evidence type="ECO:0000256" key="2">
    <source>
        <dbReference type="SAM" id="MobiDB-lite"/>
    </source>
</evidence>
<evidence type="ECO:0000259" key="4">
    <source>
        <dbReference type="Pfam" id="PF11611"/>
    </source>
</evidence>
<organism evidence="5 6">
    <name type="scientific">Gordonia humi</name>
    <dbReference type="NCBI Taxonomy" id="686429"/>
    <lineage>
        <taxon>Bacteria</taxon>
        <taxon>Bacillati</taxon>
        <taxon>Actinomycetota</taxon>
        <taxon>Actinomycetes</taxon>
        <taxon>Mycobacteriales</taxon>
        <taxon>Gordoniaceae</taxon>
        <taxon>Gordonia</taxon>
    </lineage>
</organism>
<dbReference type="Pfam" id="PF11611">
    <property type="entry name" value="DUF4352"/>
    <property type="match status" value="1"/>
</dbReference>
<dbReference type="InterPro" id="IPR029051">
    <property type="entry name" value="DUF4352"/>
</dbReference>
<keyword evidence="6" id="KW-1185">Reference proteome</keyword>
<evidence type="ECO:0000256" key="3">
    <source>
        <dbReference type="SAM" id="Phobius"/>
    </source>
</evidence>
<name>A0A840F029_9ACTN</name>
<reference evidence="5 6" key="1">
    <citation type="submission" date="2020-08" db="EMBL/GenBank/DDBJ databases">
        <title>Sequencing the genomes of 1000 actinobacteria strains.</title>
        <authorList>
            <person name="Klenk H.-P."/>
        </authorList>
    </citation>
    <scope>NUCLEOTIDE SEQUENCE [LARGE SCALE GENOMIC DNA]</scope>
    <source>
        <strain evidence="5 6">DSM 45298</strain>
    </source>
</reference>
<accession>A0A840F029</accession>
<dbReference type="InterPro" id="IPR029050">
    <property type="entry name" value="Immunoprotect_excell_Ig-like"/>
</dbReference>
<feature type="transmembrane region" description="Helical" evidence="3">
    <location>
        <begin position="81"/>
        <end position="100"/>
    </location>
</feature>
<comment type="caution">
    <text evidence="5">The sequence shown here is derived from an EMBL/GenBank/DDBJ whole genome shotgun (WGS) entry which is preliminary data.</text>
</comment>
<feature type="region of interest" description="Disordered" evidence="2">
    <location>
        <begin position="145"/>
        <end position="165"/>
    </location>
</feature>
<protein>
    <recommendedName>
        <fullName evidence="4">DUF4352 domain-containing protein</fullName>
    </recommendedName>
</protein>
<evidence type="ECO:0000313" key="5">
    <source>
        <dbReference type="EMBL" id="MBB4135908.1"/>
    </source>
</evidence>
<gene>
    <name evidence="5" type="ORF">BKA16_002460</name>
</gene>
<feature type="transmembrane region" description="Helical" evidence="3">
    <location>
        <begin position="112"/>
        <end position="131"/>
    </location>
</feature>
<keyword evidence="1" id="KW-0732">Signal</keyword>
<dbReference type="AlphaFoldDB" id="A0A840F029"/>
<dbReference type="SUPFAM" id="SSF81995">
    <property type="entry name" value="beta-sandwich domain of Sec23/24"/>
    <property type="match status" value="1"/>
</dbReference>
<sequence length="293" mass="31225">MTNPDPSQDPTQHSEPQYQNAAWQYQQPPQYQQFQQQPPYPQQGYGVPPMQPEPQRRNTVGLIALIAAIIGFVFACIPGALIVGWILLPIAFILGIVGLFQSRQPKKTSIAAIIISVIGTIVAAVVFIAVVSDAIDDAFTPDTAKVTQDGQEQSGDVGTRENPAKIGDTLTGKEWTVVVNEFTPDATEQVMAENQFNDEPESGQQYALINLTVTYTGEGSDYAEFISVAFVGDDGKTYTPADSNAVAPDALSGELYAGASATGNVDIAIPKDASGAVRVTLGVFDDEAFVAVP</sequence>
<keyword evidence="3" id="KW-0812">Transmembrane</keyword>
<evidence type="ECO:0000256" key="1">
    <source>
        <dbReference type="ARBA" id="ARBA00022729"/>
    </source>
</evidence>
<feature type="domain" description="DUF4352" evidence="4">
    <location>
        <begin position="165"/>
        <end position="275"/>
    </location>
</feature>
<keyword evidence="3" id="KW-0472">Membrane</keyword>